<sequence length="84" mass="8123">MAALVPLELGLLLAVLVVTATASTSAGLLSLLTSGQGALDQEALGGLLNTLADRVHCANGPCGKVTAPPDGSPSPGLLPPAPPC</sequence>
<feature type="chain" id="PRO_5046733138" evidence="2">
    <location>
        <begin position="23"/>
        <end position="84"/>
    </location>
</feature>
<protein>
    <submittedName>
        <fullName evidence="3">Uncharacterized protein</fullName>
    </submittedName>
</protein>
<evidence type="ECO:0000256" key="2">
    <source>
        <dbReference type="SAM" id="SignalP"/>
    </source>
</evidence>
<evidence type="ECO:0000313" key="4">
    <source>
        <dbReference type="Proteomes" id="UP001266305"/>
    </source>
</evidence>
<feature type="signal peptide" evidence="2">
    <location>
        <begin position="1"/>
        <end position="22"/>
    </location>
</feature>
<dbReference type="EMBL" id="JASSZA010000013">
    <property type="protein sequence ID" value="KAK2095249.1"/>
    <property type="molecule type" value="Genomic_DNA"/>
</dbReference>
<evidence type="ECO:0000313" key="3">
    <source>
        <dbReference type="EMBL" id="KAK2095249.1"/>
    </source>
</evidence>
<keyword evidence="4" id="KW-1185">Reference proteome</keyword>
<keyword evidence="2" id="KW-0732">Signal</keyword>
<dbReference type="Proteomes" id="UP001266305">
    <property type="component" value="Unassembled WGS sequence"/>
</dbReference>
<organism evidence="3 4">
    <name type="scientific">Saguinus oedipus</name>
    <name type="common">Cotton-top tamarin</name>
    <name type="synonym">Oedipomidas oedipus</name>
    <dbReference type="NCBI Taxonomy" id="9490"/>
    <lineage>
        <taxon>Eukaryota</taxon>
        <taxon>Metazoa</taxon>
        <taxon>Chordata</taxon>
        <taxon>Craniata</taxon>
        <taxon>Vertebrata</taxon>
        <taxon>Euteleostomi</taxon>
        <taxon>Mammalia</taxon>
        <taxon>Eutheria</taxon>
        <taxon>Euarchontoglires</taxon>
        <taxon>Primates</taxon>
        <taxon>Haplorrhini</taxon>
        <taxon>Platyrrhini</taxon>
        <taxon>Cebidae</taxon>
        <taxon>Callitrichinae</taxon>
        <taxon>Saguinus</taxon>
    </lineage>
</organism>
<comment type="caution">
    <text evidence="3">The sequence shown here is derived from an EMBL/GenBank/DDBJ whole genome shotgun (WGS) entry which is preliminary data.</text>
</comment>
<feature type="region of interest" description="Disordered" evidence="1">
    <location>
        <begin position="64"/>
        <end position="84"/>
    </location>
</feature>
<feature type="compositionally biased region" description="Pro residues" evidence="1">
    <location>
        <begin position="70"/>
        <end position="84"/>
    </location>
</feature>
<name>A0ABQ9UDU3_SAGOE</name>
<reference evidence="3 4" key="1">
    <citation type="submission" date="2023-05" db="EMBL/GenBank/DDBJ databases">
        <title>B98-5 Cell Line De Novo Hybrid Assembly: An Optical Mapping Approach.</title>
        <authorList>
            <person name="Kananen K."/>
            <person name="Auerbach J.A."/>
            <person name="Kautto E."/>
            <person name="Blachly J.S."/>
        </authorList>
    </citation>
    <scope>NUCLEOTIDE SEQUENCE [LARGE SCALE GENOMIC DNA]</scope>
    <source>
        <strain evidence="3">B95-8</strain>
        <tissue evidence="3">Cell line</tissue>
    </source>
</reference>
<accession>A0ABQ9UDU3</accession>
<gene>
    <name evidence="3" type="ORF">P7K49_026665</name>
</gene>
<evidence type="ECO:0000256" key="1">
    <source>
        <dbReference type="SAM" id="MobiDB-lite"/>
    </source>
</evidence>
<proteinExistence type="predicted"/>